<protein>
    <submittedName>
        <fullName evidence="1">Uncharacterized protein</fullName>
    </submittedName>
</protein>
<gene>
    <name evidence="1" type="ORF">BJ983_002880</name>
</gene>
<sequence>MSAPHYVVRGDLSSEGPDLYAESGKLVAWADSPERAHFLAEAHNAYVPALRMLIRVLHVDAIPESWSAEGRGPISIREVAERIAELLPADSVGAPLSADEVRDAAIADRARAASDTLNGASA</sequence>
<reference evidence="1 2" key="1">
    <citation type="submission" date="2020-07" db="EMBL/GenBank/DDBJ databases">
        <title>Sequencing the genomes of 1000 actinobacteria strains.</title>
        <authorList>
            <person name="Klenk H.-P."/>
        </authorList>
    </citation>
    <scope>NUCLEOTIDE SEQUENCE [LARGE SCALE GENOMIC DNA]</scope>
    <source>
        <strain evidence="1 2">DSM 45772</strain>
    </source>
</reference>
<dbReference type="EMBL" id="JACCBN010000001">
    <property type="protein sequence ID" value="NYD36778.1"/>
    <property type="molecule type" value="Genomic_DNA"/>
</dbReference>
<dbReference type="AlphaFoldDB" id="A0A7Y9DWF6"/>
<dbReference type="RefSeq" id="WP_179794404.1">
    <property type="nucleotide sequence ID" value="NZ_BAABHP010000021.1"/>
</dbReference>
<comment type="caution">
    <text evidence="1">The sequence shown here is derived from an EMBL/GenBank/DDBJ whole genome shotgun (WGS) entry which is preliminary data.</text>
</comment>
<evidence type="ECO:0000313" key="2">
    <source>
        <dbReference type="Proteomes" id="UP000535890"/>
    </source>
</evidence>
<evidence type="ECO:0000313" key="1">
    <source>
        <dbReference type="EMBL" id="NYD36778.1"/>
    </source>
</evidence>
<dbReference type="Proteomes" id="UP000535890">
    <property type="component" value="Unassembled WGS sequence"/>
</dbReference>
<proteinExistence type="predicted"/>
<organism evidence="1 2">
    <name type="scientific">Actinomycetospora corticicola</name>
    <dbReference type="NCBI Taxonomy" id="663602"/>
    <lineage>
        <taxon>Bacteria</taxon>
        <taxon>Bacillati</taxon>
        <taxon>Actinomycetota</taxon>
        <taxon>Actinomycetes</taxon>
        <taxon>Pseudonocardiales</taxon>
        <taxon>Pseudonocardiaceae</taxon>
        <taxon>Actinomycetospora</taxon>
    </lineage>
</organism>
<name>A0A7Y9DWF6_9PSEU</name>
<accession>A0A7Y9DWF6</accession>
<keyword evidence="2" id="KW-1185">Reference proteome</keyword>